<dbReference type="GeneID" id="106591694"/>
<evidence type="ECO:0000313" key="1">
    <source>
        <dbReference type="Proteomes" id="UP001652741"/>
    </source>
</evidence>
<name>A0A1S3QEH2_SALSA</name>
<reference evidence="2" key="1">
    <citation type="submission" date="2025-08" db="UniProtKB">
        <authorList>
            <consortium name="RefSeq"/>
        </authorList>
    </citation>
    <scope>IDENTIFICATION</scope>
</reference>
<protein>
    <submittedName>
        <fullName evidence="2">Uncharacterized protein</fullName>
    </submittedName>
</protein>
<proteinExistence type="predicted"/>
<dbReference type="AlphaFoldDB" id="A0A1S3QEH2"/>
<evidence type="ECO:0000313" key="2">
    <source>
        <dbReference type="RefSeq" id="XP_014038393.2"/>
    </source>
</evidence>
<dbReference type="RefSeq" id="XP_014038393.2">
    <property type="nucleotide sequence ID" value="XM_014182918.2"/>
</dbReference>
<dbReference type="KEGG" id="sasa:106591694"/>
<dbReference type="Proteomes" id="UP001652741">
    <property type="component" value="Chromosome ssa02"/>
</dbReference>
<keyword evidence="1" id="KW-1185">Reference proteome</keyword>
<sequence length="244" mass="27118">MENPMFRFTPSQELVLKASPQAVKVAADGPPALGAQGPPVRAKKWEEVEAEAGARVVSEGDDPGAEMVVLSRCTVQFGKYRGQTFKYRGQTFKWMMENDVGYMVHVITVHQKERARERSVSQHPLMANKDALTRYSCAYPAFDEMVRFNRAHEEAKVLSSQPGQEGKALVGIGKYKWDTLQDLYEATGADRIKYVRSMRMQTPRYPGSAMAALINYIQRRDQDGVAAVARPAAASTTRPKSAAT</sequence>
<organism evidence="1 2">
    <name type="scientific">Salmo salar</name>
    <name type="common">Atlantic salmon</name>
    <dbReference type="NCBI Taxonomy" id="8030"/>
    <lineage>
        <taxon>Eukaryota</taxon>
        <taxon>Metazoa</taxon>
        <taxon>Chordata</taxon>
        <taxon>Craniata</taxon>
        <taxon>Vertebrata</taxon>
        <taxon>Euteleostomi</taxon>
        <taxon>Actinopterygii</taxon>
        <taxon>Neopterygii</taxon>
        <taxon>Teleostei</taxon>
        <taxon>Protacanthopterygii</taxon>
        <taxon>Salmoniformes</taxon>
        <taxon>Salmonidae</taxon>
        <taxon>Salmoninae</taxon>
        <taxon>Salmo</taxon>
    </lineage>
</organism>
<accession>A0A1S3QEH2</accession>
<gene>
    <name evidence="2" type="primary">LOC106591694</name>
</gene>